<dbReference type="EMBL" id="JAMYBS010000008">
    <property type="protein sequence ID" value="MCO7545037.1"/>
    <property type="molecule type" value="Genomic_DNA"/>
</dbReference>
<feature type="signal peptide" evidence="1">
    <location>
        <begin position="1"/>
        <end position="19"/>
    </location>
</feature>
<evidence type="ECO:0000313" key="3">
    <source>
        <dbReference type="EMBL" id="RMI02692.1"/>
    </source>
</evidence>
<proteinExistence type="predicted"/>
<keyword evidence="4" id="KW-1185">Reference proteome</keyword>
<dbReference type="Proteomes" id="UP000269134">
    <property type="component" value="Unassembled WGS sequence"/>
</dbReference>
<evidence type="ECO:0000313" key="5">
    <source>
        <dbReference type="Proteomes" id="UP001165292"/>
    </source>
</evidence>
<gene>
    <name evidence="3" type="ORF">EA795_03430</name>
    <name evidence="2" type="ORF">NJF43_09765</name>
</gene>
<comment type="caution">
    <text evidence="2">The sequence shown here is derived from an EMBL/GenBank/DDBJ whole genome shotgun (WGS) entry which is preliminary data.</text>
</comment>
<dbReference type="EMBL" id="RFFL01000002">
    <property type="protein sequence ID" value="RMI02692.1"/>
    <property type="molecule type" value="Genomic_DNA"/>
</dbReference>
<dbReference type="Pfam" id="PF11153">
    <property type="entry name" value="DUF2931"/>
    <property type="match status" value="1"/>
</dbReference>
<evidence type="ECO:0000313" key="4">
    <source>
        <dbReference type="Proteomes" id="UP000269134"/>
    </source>
</evidence>
<feature type="chain" id="PRO_5041309575" evidence="1">
    <location>
        <begin position="20"/>
        <end position="210"/>
    </location>
</feature>
<dbReference type="GeneID" id="84608083"/>
<dbReference type="AlphaFoldDB" id="A0AA42BD62"/>
<organism evidence="2 5">
    <name type="scientific">Stutzerimonas nitrititolerans</name>
    <dbReference type="NCBI Taxonomy" id="2482751"/>
    <lineage>
        <taxon>Bacteria</taxon>
        <taxon>Pseudomonadati</taxon>
        <taxon>Pseudomonadota</taxon>
        <taxon>Gammaproteobacteria</taxon>
        <taxon>Pseudomonadales</taxon>
        <taxon>Pseudomonadaceae</taxon>
        <taxon>Stutzerimonas</taxon>
    </lineage>
</organism>
<dbReference type="InterPro" id="IPR021326">
    <property type="entry name" value="DUF2931"/>
</dbReference>
<accession>A0AA42BD62</accession>
<dbReference type="PROSITE" id="PS51257">
    <property type="entry name" value="PROKAR_LIPOPROTEIN"/>
    <property type="match status" value="1"/>
</dbReference>
<evidence type="ECO:0000313" key="2">
    <source>
        <dbReference type="EMBL" id="MCO7545037.1"/>
    </source>
</evidence>
<dbReference type="RefSeq" id="WP_122075586.1">
    <property type="nucleotide sequence ID" value="NZ_DALYPK010000002.1"/>
</dbReference>
<sequence>MRTPLLAFLLVLLGGCANAGGNPSQLPYQYWRLGFLAPDHMEAWVETADVEDIRGQNFFHVGSGTVSVHTPLGGTGNAFGWRKGWGKGRHVNGADLPKRIFIRWQSLAEPQTYRVTLDISERTRQLMSERLEPPCRTSDYRNALALGLAPGGIVRGWVMSPCDDAIEVLRVQAEIEPKGPYDGQSGGEYYFLSDESKAYIEKYGIPYGSW</sequence>
<dbReference type="Proteomes" id="UP001165292">
    <property type="component" value="Unassembled WGS sequence"/>
</dbReference>
<evidence type="ECO:0000256" key="1">
    <source>
        <dbReference type="SAM" id="SignalP"/>
    </source>
</evidence>
<name>A0AA42BD62_9GAMM</name>
<keyword evidence="1" id="KW-0732">Signal</keyword>
<protein>
    <submittedName>
        <fullName evidence="2">DUF2931 family protein</fullName>
    </submittedName>
</protein>
<reference evidence="2" key="2">
    <citation type="submission" date="2022-06" db="EMBL/GenBank/DDBJ databases">
        <title>Detection of beta-lactamases in bacteria of animal origin.</title>
        <authorList>
            <person name="Mlynarcik P."/>
            <person name="Zdarska V."/>
            <person name="Chudobova H."/>
            <person name="Prochazkova P."/>
            <person name="Hricova K."/>
            <person name="Mezerova K."/>
            <person name="Bardon J."/>
            <person name="Dolejska M."/>
            <person name="Sukkar I."/>
            <person name="Kolar M."/>
        </authorList>
    </citation>
    <scope>NUCLEOTIDE SEQUENCE</scope>
    <source>
        <strain evidence="2">S 300-3</strain>
    </source>
</reference>
<reference evidence="3 4" key="1">
    <citation type="submission" date="2018-10" db="EMBL/GenBank/DDBJ databases">
        <title>Pseudomonas sp. GL14 genome.</title>
        <authorList>
            <person name="Peng J."/>
            <person name="Liu Z.-P."/>
        </authorList>
    </citation>
    <scope>NUCLEOTIDE SEQUENCE [LARGE SCALE GENOMIC DNA]</scope>
    <source>
        <strain evidence="3 4">GL14</strain>
    </source>
</reference>